<evidence type="ECO:0000313" key="2">
    <source>
        <dbReference type="EMBL" id="AGR46800.1"/>
    </source>
</evidence>
<dbReference type="InterPro" id="IPR050535">
    <property type="entry name" value="DNA_Repair-Maintenance_Comp"/>
</dbReference>
<dbReference type="PANTHER" id="PTHR30337:SF0">
    <property type="entry name" value="NUCLEASE SBCCD SUBUNIT D"/>
    <property type="match status" value="1"/>
</dbReference>
<dbReference type="EMBL" id="KC595512">
    <property type="protein sequence ID" value="AGR46800.1"/>
    <property type="molecule type" value="Genomic_DNA"/>
</dbReference>
<gene>
    <name evidence="2" type="ORF">JL_127</name>
</gene>
<evidence type="ECO:0000313" key="3">
    <source>
        <dbReference type="Proteomes" id="UP000015092"/>
    </source>
</evidence>
<name>S5MM84_9CAUD</name>
<dbReference type="Pfam" id="PF00149">
    <property type="entry name" value="Metallophos"/>
    <property type="match status" value="1"/>
</dbReference>
<dbReference type="RefSeq" id="YP_009215903.1">
    <property type="nucleotide sequence ID" value="NC_028982.1"/>
</dbReference>
<feature type="domain" description="Calcineurin-like phosphoesterase" evidence="1">
    <location>
        <begin position="1"/>
        <end position="202"/>
    </location>
</feature>
<sequence>MKYAISADVHGHIYPEHNKPSDLTGSTRLDRIVLSLRHKKEYCLANGIKHMMFAGDLYHQRARVHTVVYNSLRDEIKDIGEAGIEVLMIPGNHDQIDNSDMPQHSLHSFKELKNVTVVDTFSIVKFGDANVVCVPYSKNAQMVKDFIQSVPADLENPILLGHMGISGGFVGNGNFPMADAFTVEDLRPDLFKYVFLGHFHMYQLLGGHPHVMYVGSPLEHSHGDEGEDKGFVVADTSKRFDTKLIPIPNPKFLTLDRDAIMDGAVLEEHARLGNYLRFELNAEDAAWLSSVAPVNLLYKVILKKEYKEELRVPVKIGMSFEDIITKYAEEYDPDALELGLEILQRVQQAKGV</sequence>
<dbReference type="SUPFAM" id="SSF56300">
    <property type="entry name" value="Metallo-dependent phosphatases"/>
    <property type="match status" value="1"/>
</dbReference>
<keyword evidence="3" id="KW-1185">Reference proteome</keyword>
<evidence type="ECO:0000259" key="1">
    <source>
        <dbReference type="Pfam" id="PF00149"/>
    </source>
</evidence>
<dbReference type="InterPro" id="IPR004843">
    <property type="entry name" value="Calcineurin-like_PHP"/>
</dbReference>
<dbReference type="InterPro" id="IPR029052">
    <property type="entry name" value="Metallo-depent_PP-like"/>
</dbReference>
<accession>S5MM84</accession>
<protein>
    <submittedName>
        <fullName evidence="2">SbcD-type recombination nuclease</fullName>
    </submittedName>
</protein>
<dbReference type="KEGG" id="vg:26642245"/>
<dbReference type="OrthoDB" id="3083at10239"/>
<dbReference type="Proteomes" id="UP000015092">
    <property type="component" value="Segment"/>
</dbReference>
<reference evidence="2 3" key="1">
    <citation type="journal article" date="2014" name="Genome Announc.">
        <title>Genome Sequences of Three Novel Bacillus cereus Bacteriophages.</title>
        <authorList>
            <person name="Grose J.H."/>
            <person name="Jensen J.D."/>
            <person name="Merrill B.D."/>
            <person name="Fisher J.N."/>
            <person name="Burnett S.H."/>
            <person name="Breakwell D.P."/>
        </authorList>
    </citation>
    <scope>NUCLEOTIDE SEQUENCE [LARGE SCALE GENOMIC DNA]</scope>
</reference>
<dbReference type="Gene3D" id="3.60.21.10">
    <property type="match status" value="1"/>
</dbReference>
<dbReference type="GO" id="GO:0016787">
    <property type="term" value="F:hydrolase activity"/>
    <property type="evidence" value="ECO:0007669"/>
    <property type="project" value="InterPro"/>
</dbReference>
<dbReference type="GeneID" id="26642245"/>
<dbReference type="PANTHER" id="PTHR30337">
    <property type="entry name" value="COMPONENT OF ATP-DEPENDENT DSDNA EXONUCLEASE"/>
    <property type="match status" value="1"/>
</dbReference>
<proteinExistence type="predicted"/>
<organism evidence="2 3">
    <name type="scientific">Bacillus phage JL</name>
    <dbReference type="NCBI Taxonomy" id="1296655"/>
    <lineage>
        <taxon>Viruses</taxon>
        <taxon>Duplodnaviria</taxon>
        <taxon>Heunggongvirae</taxon>
        <taxon>Uroviricota</taxon>
        <taxon>Caudoviricetes</taxon>
        <taxon>Herelleviridae</taxon>
        <taxon>Spounavirinae</taxon>
        <taxon>Siminovitchvirus</taxon>
        <taxon>Siminovitchvirus JL</taxon>
    </lineage>
</organism>